<comment type="caution">
    <text evidence="2">The sequence shown here is derived from an EMBL/GenBank/DDBJ whole genome shotgun (WGS) entry which is preliminary data.</text>
</comment>
<feature type="transmembrane region" description="Helical" evidence="1">
    <location>
        <begin position="76"/>
        <end position="96"/>
    </location>
</feature>
<feature type="transmembrane region" description="Helical" evidence="1">
    <location>
        <begin position="108"/>
        <end position="126"/>
    </location>
</feature>
<accession>A0A417Z1X1</accession>
<feature type="transmembrane region" description="Helical" evidence="1">
    <location>
        <begin position="6"/>
        <end position="24"/>
    </location>
</feature>
<evidence type="ECO:0000313" key="2">
    <source>
        <dbReference type="EMBL" id="RHW43934.1"/>
    </source>
</evidence>
<protein>
    <submittedName>
        <fullName evidence="2">Uncharacterized protein</fullName>
    </submittedName>
</protein>
<keyword evidence="1" id="KW-0472">Membrane</keyword>
<reference evidence="2 3" key="1">
    <citation type="submission" date="2018-08" db="EMBL/GenBank/DDBJ databases">
        <title>Whole genome sequence analysis of Dermacoccus abyssi bacteria isolated from Deep Mariana trench Micromonospora spp reveals genes involved in the environmental adaptation and production of secondary metabolites.</title>
        <authorList>
            <person name="Abdel-Mageed W.M."/>
            <person name="Lehri B."/>
            <person name="Nouioui I."/>
            <person name="Goodfellow I."/>
            <person name="Jaspars M."/>
            <person name="Karlyshev A."/>
        </authorList>
    </citation>
    <scope>NUCLEOTIDE SEQUENCE [LARGE SCALE GENOMIC DNA]</scope>
    <source>
        <strain evidence="2 3">MT1.1</strain>
    </source>
</reference>
<keyword evidence="1" id="KW-1133">Transmembrane helix</keyword>
<organism evidence="2 3">
    <name type="scientific">Dermacoccus abyssi</name>
    <dbReference type="NCBI Taxonomy" id="322596"/>
    <lineage>
        <taxon>Bacteria</taxon>
        <taxon>Bacillati</taxon>
        <taxon>Actinomycetota</taxon>
        <taxon>Actinomycetes</taxon>
        <taxon>Micrococcales</taxon>
        <taxon>Dermacoccaceae</taxon>
        <taxon>Dermacoccus</taxon>
    </lineage>
</organism>
<feature type="transmembrane region" description="Helical" evidence="1">
    <location>
        <begin position="45"/>
        <end position="64"/>
    </location>
</feature>
<evidence type="ECO:0000256" key="1">
    <source>
        <dbReference type="SAM" id="Phobius"/>
    </source>
</evidence>
<keyword evidence="1" id="KW-0812">Transmembrane</keyword>
<dbReference type="RefSeq" id="WP_147362726.1">
    <property type="nucleotide sequence ID" value="NZ_CBCRVH010000020.1"/>
</dbReference>
<dbReference type="Proteomes" id="UP000285376">
    <property type="component" value="Unassembled WGS sequence"/>
</dbReference>
<name>A0A417Z1X1_9MICO</name>
<sequence>MIQSIVWGAVIALALRWLYRYLSVEWPERYADPEDLVSIVVSRSWWTYILFRLGPVAMAGILAVHGAQQLEWPSAVALLAMCLTHVLTSSVAAMVTMSKNEWARTTRMYFHGITAVGVVLSCALVWATRRWTGWLAPDVRGLSTNIWATVLALALAKGAYDLLKRAPEAEYLHDRAARSVDPELLVKIRSADCSHTGVLEAIALAEAVERPRWFRRLERCVPGVESTGVMQVKHKGVLTDEESVELFLAKHNEVCEQLANEGATAETIFRRHNNDDNFVAMCRRLQPQW</sequence>
<dbReference type="EMBL" id="QWLM01000022">
    <property type="protein sequence ID" value="RHW43934.1"/>
    <property type="molecule type" value="Genomic_DNA"/>
</dbReference>
<dbReference type="AlphaFoldDB" id="A0A417Z1X1"/>
<evidence type="ECO:0000313" key="3">
    <source>
        <dbReference type="Proteomes" id="UP000285376"/>
    </source>
</evidence>
<gene>
    <name evidence="2" type="ORF">D1832_13970</name>
</gene>
<proteinExistence type="predicted"/>